<evidence type="ECO:0000313" key="2">
    <source>
        <dbReference type="Proteomes" id="UP000248857"/>
    </source>
</evidence>
<name>A0A2W1JNP3_9CYAN</name>
<evidence type="ECO:0000313" key="1">
    <source>
        <dbReference type="EMBL" id="PZD74960.1"/>
    </source>
</evidence>
<comment type="caution">
    <text evidence="1">The sequence shown here is derived from an EMBL/GenBank/DDBJ whole genome shotgun (WGS) entry which is preliminary data.</text>
</comment>
<reference evidence="1 2" key="1">
    <citation type="journal article" date="2018" name="Sci. Rep.">
        <title>A novel species of the marine cyanobacterium Acaryochloris with a unique pigment content and lifestyle.</title>
        <authorList>
            <person name="Partensky F."/>
            <person name="Six C."/>
            <person name="Ratin M."/>
            <person name="Garczarek L."/>
            <person name="Vaulot D."/>
            <person name="Probert I."/>
            <person name="Calteau A."/>
            <person name="Gourvil P."/>
            <person name="Marie D."/>
            <person name="Grebert T."/>
            <person name="Bouchier C."/>
            <person name="Le Panse S."/>
            <person name="Gachenot M."/>
            <person name="Rodriguez F."/>
            <person name="Garrido J.L."/>
        </authorList>
    </citation>
    <scope>NUCLEOTIDE SEQUENCE [LARGE SCALE GENOMIC DNA]</scope>
    <source>
        <strain evidence="1 2">RCC1774</strain>
    </source>
</reference>
<organism evidence="1 2">
    <name type="scientific">Acaryochloris thomasi RCC1774</name>
    <dbReference type="NCBI Taxonomy" id="1764569"/>
    <lineage>
        <taxon>Bacteria</taxon>
        <taxon>Bacillati</taxon>
        <taxon>Cyanobacteriota</taxon>
        <taxon>Cyanophyceae</taxon>
        <taxon>Acaryochloridales</taxon>
        <taxon>Acaryochloridaceae</taxon>
        <taxon>Acaryochloris</taxon>
        <taxon>Acaryochloris thomasi</taxon>
    </lineage>
</organism>
<gene>
    <name evidence="1" type="ORF">C1752_00695</name>
</gene>
<sequence>MNRNQLREITEIVSSAEIIVDADLEEIGEAVSTELGRVLEAKMMVTDIQTRLENLQ</sequence>
<proteinExistence type="predicted"/>
<keyword evidence="2" id="KW-1185">Reference proteome</keyword>
<protein>
    <submittedName>
        <fullName evidence="1">Uncharacterized protein</fullName>
    </submittedName>
</protein>
<dbReference type="Proteomes" id="UP000248857">
    <property type="component" value="Unassembled WGS sequence"/>
</dbReference>
<accession>A0A2W1JNP3</accession>
<dbReference type="AlphaFoldDB" id="A0A2W1JNP3"/>
<dbReference type="RefSeq" id="WP_158535005.1">
    <property type="nucleotide sequence ID" value="NZ_CAWNWM010000002.1"/>
</dbReference>
<dbReference type="EMBL" id="PQWO01000002">
    <property type="protein sequence ID" value="PZD74960.1"/>
    <property type="molecule type" value="Genomic_DNA"/>
</dbReference>